<dbReference type="RefSeq" id="WP_373656627.1">
    <property type="nucleotide sequence ID" value="NZ_JBGUAW010000009.1"/>
</dbReference>
<protein>
    <submittedName>
        <fullName evidence="2">PilW family protein</fullName>
    </submittedName>
</protein>
<gene>
    <name evidence="2" type="ORF">ACERLL_13510</name>
</gene>
<reference evidence="2 3" key="1">
    <citation type="submission" date="2024-08" db="EMBL/GenBank/DDBJ databases">
        <title>Whole-genome sequencing of halo(alkali)philic microorganisms from hypersaline lakes.</title>
        <authorList>
            <person name="Sorokin D.Y."/>
            <person name="Merkel A.Y."/>
            <person name="Messina E."/>
            <person name="Yakimov M."/>
        </authorList>
    </citation>
    <scope>NUCLEOTIDE SEQUENCE [LARGE SCALE GENOMIC DNA]</scope>
    <source>
        <strain evidence="2 3">Cl-TMA</strain>
    </source>
</reference>
<name>A0ABV4TX67_9GAMM</name>
<accession>A0ABV4TX67</accession>
<keyword evidence="1" id="KW-1133">Transmembrane helix</keyword>
<organism evidence="2 3">
    <name type="scientific">Thiohalorhabdus methylotrophus</name>
    <dbReference type="NCBI Taxonomy" id="3242694"/>
    <lineage>
        <taxon>Bacteria</taxon>
        <taxon>Pseudomonadati</taxon>
        <taxon>Pseudomonadota</taxon>
        <taxon>Gammaproteobacteria</taxon>
        <taxon>Thiohalorhabdales</taxon>
        <taxon>Thiohalorhabdaceae</taxon>
        <taxon>Thiohalorhabdus</taxon>
    </lineage>
</organism>
<dbReference type="EMBL" id="JBGUAW010000009">
    <property type="protein sequence ID" value="MFA9461838.1"/>
    <property type="molecule type" value="Genomic_DNA"/>
</dbReference>
<dbReference type="Pfam" id="PF07963">
    <property type="entry name" value="N_methyl"/>
    <property type="match status" value="1"/>
</dbReference>
<dbReference type="PROSITE" id="PS00409">
    <property type="entry name" value="PROKAR_NTER_METHYL"/>
    <property type="match status" value="1"/>
</dbReference>
<evidence type="ECO:0000256" key="1">
    <source>
        <dbReference type="SAM" id="Phobius"/>
    </source>
</evidence>
<feature type="transmembrane region" description="Helical" evidence="1">
    <location>
        <begin position="20"/>
        <end position="45"/>
    </location>
</feature>
<evidence type="ECO:0000313" key="3">
    <source>
        <dbReference type="Proteomes" id="UP001575181"/>
    </source>
</evidence>
<keyword evidence="1" id="KW-0472">Membrane</keyword>
<sequence>MSVYRVVAVSARSTSRGFSLVELLVAMVVVGIFLGAVFGTFINFLTESGEQATLSKRSFDTRLGLDQVRSDLQKIGFGVADPQLPATVTGDNQSLTFRSTAVHSQGAMAGIQGVLYESGGTLTANDWLGSNIAGTQPGVVMTPDRELLQTVQLQNVTVSPRNLFFPAPNATTSGYYYERTYYLGGGGTGAGCADSNVSNLLFQDASPNGMGPVSVIDCVLDLRFQYGFELSSGGIGFSSDPSSPPAGPEDDFPDVIKVGMIIQVGHGYRNQTPTPGPLNYDDPDLQLGTPISLSSAQQRYRWQIVEWSAPLENMP</sequence>
<keyword evidence="1" id="KW-0812">Transmembrane</keyword>
<dbReference type="SUPFAM" id="SSF54523">
    <property type="entry name" value="Pili subunits"/>
    <property type="match status" value="1"/>
</dbReference>
<dbReference type="NCBIfam" id="TIGR02532">
    <property type="entry name" value="IV_pilin_GFxxxE"/>
    <property type="match status" value="1"/>
</dbReference>
<keyword evidence="3" id="KW-1185">Reference proteome</keyword>
<dbReference type="InterPro" id="IPR012902">
    <property type="entry name" value="N_methyl_site"/>
</dbReference>
<dbReference type="InterPro" id="IPR045584">
    <property type="entry name" value="Pilin-like"/>
</dbReference>
<proteinExistence type="predicted"/>
<comment type="caution">
    <text evidence="2">The sequence shown here is derived from an EMBL/GenBank/DDBJ whole genome shotgun (WGS) entry which is preliminary data.</text>
</comment>
<dbReference type="Proteomes" id="UP001575181">
    <property type="component" value="Unassembled WGS sequence"/>
</dbReference>
<evidence type="ECO:0000313" key="2">
    <source>
        <dbReference type="EMBL" id="MFA9461838.1"/>
    </source>
</evidence>